<reference evidence="2" key="1">
    <citation type="submission" date="2021-06" db="EMBL/GenBank/DDBJ databases">
        <authorList>
            <person name="Kallberg Y."/>
            <person name="Tangrot J."/>
            <person name="Rosling A."/>
        </authorList>
    </citation>
    <scope>NUCLEOTIDE SEQUENCE</scope>
    <source>
        <strain evidence="2">MA453B</strain>
    </source>
</reference>
<organism evidence="2 3">
    <name type="scientific">Dentiscutata erythropus</name>
    <dbReference type="NCBI Taxonomy" id="1348616"/>
    <lineage>
        <taxon>Eukaryota</taxon>
        <taxon>Fungi</taxon>
        <taxon>Fungi incertae sedis</taxon>
        <taxon>Mucoromycota</taxon>
        <taxon>Glomeromycotina</taxon>
        <taxon>Glomeromycetes</taxon>
        <taxon>Diversisporales</taxon>
        <taxon>Gigasporaceae</taxon>
        <taxon>Dentiscutata</taxon>
    </lineage>
</organism>
<proteinExistence type="predicted"/>
<evidence type="ECO:0000313" key="3">
    <source>
        <dbReference type="Proteomes" id="UP000789405"/>
    </source>
</evidence>
<dbReference type="AlphaFoldDB" id="A0A9N9JME9"/>
<dbReference type="EMBL" id="CAJVPY010024923">
    <property type="protein sequence ID" value="CAG8787489.1"/>
    <property type="molecule type" value="Genomic_DNA"/>
</dbReference>
<sequence>KSLNTSVPRDIPQGALNANTKFFVRPRGGESGQNLITTS</sequence>
<accession>A0A9N9JME9</accession>
<feature type="region of interest" description="Disordered" evidence="1">
    <location>
        <begin position="1"/>
        <end position="39"/>
    </location>
</feature>
<name>A0A9N9JME9_9GLOM</name>
<gene>
    <name evidence="2" type="ORF">DERYTH_LOCUS20716</name>
</gene>
<evidence type="ECO:0000256" key="1">
    <source>
        <dbReference type="SAM" id="MobiDB-lite"/>
    </source>
</evidence>
<evidence type="ECO:0000313" key="2">
    <source>
        <dbReference type="EMBL" id="CAG8787489.1"/>
    </source>
</evidence>
<dbReference type="Proteomes" id="UP000789405">
    <property type="component" value="Unassembled WGS sequence"/>
</dbReference>
<protein>
    <submittedName>
        <fullName evidence="2">1641_t:CDS:1</fullName>
    </submittedName>
</protein>
<feature type="non-terminal residue" evidence="2">
    <location>
        <position position="1"/>
    </location>
</feature>
<comment type="caution">
    <text evidence="2">The sequence shown here is derived from an EMBL/GenBank/DDBJ whole genome shotgun (WGS) entry which is preliminary data.</text>
</comment>
<keyword evidence="3" id="KW-1185">Reference proteome</keyword>